<evidence type="ECO:0000313" key="3">
    <source>
        <dbReference type="Proteomes" id="UP000198565"/>
    </source>
</evidence>
<dbReference type="InterPro" id="IPR014875">
    <property type="entry name" value="Mor_transcription_activator"/>
</dbReference>
<dbReference type="InterPro" id="IPR009057">
    <property type="entry name" value="Homeodomain-like_sf"/>
</dbReference>
<gene>
    <name evidence="2" type="ORF">SAMN04487943_108116</name>
</gene>
<evidence type="ECO:0000259" key="1">
    <source>
        <dbReference type="Pfam" id="PF08765"/>
    </source>
</evidence>
<sequence>MKETKAQALLPEELIHALQEYIEGETIYIPKREERRRWGVQTGNREYYHRRNCQIRHAFKNGTTIHQLATDYCLSMETIKKIVYKRA</sequence>
<dbReference type="RefSeq" id="WP_091484458.1">
    <property type="nucleotide sequence ID" value="NZ_FOTR01000008.1"/>
</dbReference>
<dbReference type="PANTHER" id="PTHR37812">
    <property type="entry name" value="MU-LIKE PROPHAGE FLUMU PROTEIN C"/>
    <property type="match status" value="1"/>
</dbReference>
<dbReference type="PANTHER" id="PTHR37812:SF1">
    <property type="entry name" value="MU-LIKE PROPHAGE FLUMU PROTEIN C"/>
    <property type="match status" value="1"/>
</dbReference>
<feature type="domain" description="Mor transcription activator" evidence="1">
    <location>
        <begin position="12"/>
        <end position="85"/>
    </location>
</feature>
<accession>A0A1I4NCX1</accession>
<dbReference type="Gene3D" id="1.10.10.60">
    <property type="entry name" value="Homeodomain-like"/>
    <property type="match status" value="1"/>
</dbReference>
<dbReference type="Proteomes" id="UP000198565">
    <property type="component" value="Unassembled WGS sequence"/>
</dbReference>
<evidence type="ECO:0000313" key="2">
    <source>
        <dbReference type="EMBL" id="SFM13226.1"/>
    </source>
</evidence>
<reference evidence="3" key="1">
    <citation type="submission" date="2016-10" db="EMBL/GenBank/DDBJ databases">
        <authorList>
            <person name="Varghese N."/>
            <person name="Submissions S."/>
        </authorList>
    </citation>
    <scope>NUCLEOTIDE SEQUENCE [LARGE SCALE GENOMIC DNA]</scope>
    <source>
        <strain evidence="3">CGMCC 1.4250</strain>
    </source>
</reference>
<protein>
    <submittedName>
        <fullName evidence="2">Mor transcription activator family protein</fullName>
    </submittedName>
</protein>
<dbReference type="STRING" id="334253.SAMN04487943_108116"/>
<dbReference type="InterPro" id="IPR052411">
    <property type="entry name" value="c-mor_Regulatory_Protein"/>
</dbReference>
<dbReference type="InterPro" id="IPR049739">
    <property type="entry name" value="YraL-like"/>
</dbReference>
<name>A0A1I4NCX1_9BACI</name>
<proteinExistence type="predicted"/>
<dbReference type="NCBIfam" id="NF040785">
    <property type="entry name" value="CD3324_fam"/>
    <property type="match status" value="1"/>
</dbReference>
<dbReference type="OrthoDB" id="9800398at2"/>
<dbReference type="Pfam" id="PF08765">
    <property type="entry name" value="Mor"/>
    <property type="match status" value="1"/>
</dbReference>
<dbReference type="AlphaFoldDB" id="A0A1I4NCX1"/>
<organism evidence="2 3">
    <name type="scientific">Gracilibacillus orientalis</name>
    <dbReference type="NCBI Taxonomy" id="334253"/>
    <lineage>
        <taxon>Bacteria</taxon>
        <taxon>Bacillati</taxon>
        <taxon>Bacillota</taxon>
        <taxon>Bacilli</taxon>
        <taxon>Bacillales</taxon>
        <taxon>Bacillaceae</taxon>
        <taxon>Gracilibacillus</taxon>
    </lineage>
</organism>
<keyword evidence="3" id="KW-1185">Reference proteome</keyword>
<dbReference type="SUPFAM" id="SSF46689">
    <property type="entry name" value="Homeodomain-like"/>
    <property type="match status" value="1"/>
</dbReference>
<dbReference type="EMBL" id="FOTR01000008">
    <property type="protein sequence ID" value="SFM13226.1"/>
    <property type="molecule type" value="Genomic_DNA"/>
</dbReference>